<dbReference type="InterPro" id="IPR011330">
    <property type="entry name" value="Glyco_hydro/deAcase_b/a-brl"/>
</dbReference>
<dbReference type="EC" id="3.-.-.-" evidence="5"/>
<gene>
    <name evidence="5" type="ORF">ACFSCZ_00150</name>
</gene>
<dbReference type="PANTHER" id="PTHR10587">
    <property type="entry name" value="GLYCOSYL TRANSFERASE-RELATED"/>
    <property type="match status" value="1"/>
</dbReference>
<dbReference type="InterPro" id="IPR002509">
    <property type="entry name" value="NODB_dom"/>
</dbReference>
<dbReference type="Proteomes" id="UP001597301">
    <property type="component" value="Unassembled WGS sequence"/>
</dbReference>
<keyword evidence="3" id="KW-1133">Transmembrane helix</keyword>
<dbReference type="CDD" id="cd10954">
    <property type="entry name" value="CE4_CtAXE_like"/>
    <property type="match status" value="1"/>
</dbReference>
<dbReference type="GO" id="GO:0016787">
    <property type="term" value="F:hydrolase activity"/>
    <property type="evidence" value="ECO:0007669"/>
    <property type="project" value="UniProtKB-KW"/>
</dbReference>
<dbReference type="InterPro" id="IPR050248">
    <property type="entry name" value="Polysacc_deacetylase_ArnD"/>
</dbReference>
<dbReference type="RefSeq" id="WP_380771365.1">
    <property type="nucleotide sequence ID" value="NZ_JBHUEO010000001.1"/>
</dbReference>
<comment type="caution">
    <text evidence="5">The sequence shown here is derived from an EMBL/GenBank/DDBJ whole genome shotgun (WGS) entry which is preliminary data.</text>
</comment>
<dbReference type="PANTHER" id="PTHR10587:SF133">
    <property type="entry name" value="CHITIN DEACETYLASE 1-RELATED"/>
    <property type="match status" value="1"/>
</dbReference>
<keyword evidence="3" id="KW-0472">Membrane</keyword>
<name>A0ABW4KG67_9BACI</name>
<keyword evidence="2 5" id="KW-0378">Hydrolase</keyword>
<organism evidence="5 6">
    <name type="scientific">Siminovitchia sediminis</name>
    <dbReference type="NCBI Taxonomy" id="1274353"/>
    <lineage>
        <taxon>Bacteria</taxon>
        <taxon>Bacillati</taxon>
        <taxon>Bacillota</taxon>
        <taxon>Bacilli</taxon>
        <taxon>Bacillales</taxon>
        <taxon>Bacillaceae</taxon>
        <taxon>Siminovitchia</taxon>
    </lineage>
</organism>
<proteinExistence type="predicted"/>
<evidence type="ECO:0000313" key="6">
    <source>
        <dbReference type="Proteomes" id="UP001597301"/>
    </source>
</evidence>
<evidence type="ECO:0000256" key="1">
    <source>
        <dbReference type="ARBA" id="ARBA00022723"/>
    </source>
</evidence>
<keyword evidence="1" id="KW-0479">Metal-binding</keyword>
<sequence>MREVVKWKTPAGWIIFIIGFFLVIGGIGQFVSASIKTKGQEDSQINEQDVTIVPIDSHISKRITTKQGEQYTYVIESPELAGEETNRSINLWITEQIETFLTDVRETPSEIAGHSELHLKMEVLPNTETYYTLVFKIYTDFGGETGRHFVKAFNIDIEKDQFLTIGEMFDLAGKGEHFETAVLDELHQNQEIQEAVNVEALKQWILEPESWEWSLDLEEFTLYIDEADLFSGFAQVIEVRVPIEKLYFILHEEMESFLDMPYEQKQEMANIIQLEQMKRNPEGKYVALTFDDGPKPEVTPGILETLKKHQAKATFFMLGKQVNNHPELARKVVEEGHEIGNHSKSHPNLAKLGPSQIKAEMEYTKKKIEEATGVTPYLIRPPYGAYNDYLIQYAKDHGSPVILWSVDSLDWKIRNAWSVKYKIENGISPGGIVLMHDIHSTTADALPHLLSQLAKEGYQFVTVSQLLQWQEQTGTGPHFGIVKSR</sequence>
<protein>
    <submittedName>
        <fullName evidence="5">Polysaccharide deacetylase family protein</fullName>
        <ecNumber evidence="5">3.-.-.-</ecNumber>
    </submittedName>
</protein>
<feature type="transmembrane region" description="Helical" evidence="3">
    <location>
        <begin position="12"/>
        <end position="31"/>
    </location>
</feature>
<keyword evidence="3" id="KW-0812">Transmembrane</keyword>
<dbReference type="PROSITE" id="PS51677">
    <property type="entry name" value="NODB"/>
    <property type="match status" value="1"/>
</dbReference>
<keyword evidence="6" id="KW-1185">Reference proteome</keyword>
<feature type="domain" description="NodB homology" evidence="4">
    <location>
        <begin position="284"/>
        <end position="461"/>
    </location>
</feature>
<dbReference type="EMBL" id="JBHUEO010000001">
    <property type="protein sequence ID" value="MFD1705160.1"/>
    <property type="molecule type" value="Genomic_DNA"/>
</dbReference>
<dbReference type="Gene3D" id="3.30.565.40">
    <property type="entry name" value="Fervidobacterium nodosum Rt17-B1 like"/>
    <property type="match status" value="1"/>
</dbReference>
<evidence type="ECO:0000313" key="5">
    <source>
        <dbReference type="EMBL" id="MFD1705160.1"/>
    </source>
</evidence>
<dbReference type="Gene3D" id="3.20.20.370">
    <property type="entry name" value="Glycoside hydrolase/deacetylase"/>
    <property type="match status" value="1"/>
</dbReference>
<evidence type="ECO:0000256" key="3">
    <source>
        <dbReference type="SAM" id="Phobius"/>
    </source>
</evidence>
<reference evidence="6" key="1">
    <citation type="journal article" date="2019" name="Int. J. Syst. Evol. Microbiol.">
        <title>The Global Catalogue of Microorganisms (GCM) 10K type strain sequencing project: providing services to taxonomists for standard genome sequencing and annotation.</title>
        <authorList>
            <consortium name="The Broad Institute Genomics Platform"/>
            <consortium name="The Broad Institute Genome Sequencing Center for Infectious Disease"/>
            <person name="Wu L."/>
            <person name="Ma J."/>
        </authorList>
    </citation>
    <scope>NUCLEOTIDE SEQUENCE [LARGE SCALE GENOMIC DNA]</scope>
    <source>
        <strain evidence="6">CGMCC 1.12295</strain>
    </source>
</reference>
<evidence type="ECO:0000256" key="2">
    <source>
        <dbReference type="ARBA" id="ARBA00022801"/>
    </source>
</evidence>
<dbReference type="Pfam" id="PF01522">
    <property type="entry name" value="Polysacc_deac_1"/>
    <property type="match status" value="1"/>
</dbReference>
<dbReference type="SUPFAM" id="SSF88713">
    <property type="entry name" value="Glycoside hydrolase/deacetylase"/>
    <property type="match status" value="1"/>
</dbReference>
<evidence type="ECO:0000259" key="4">
    <source>
        <dbReference type="PROSITE" id="PS51677"/>
    </source>
</evidence>
<accession>A0ABW4KG67</accession>